<evidence type="ECO:0000313" key="2">
    <source>
        <dbReference type="EMBL" id="CUO83523.1"/>
    </source>
</evidence>
<proteinExistence type="predicted"/>
<dbReference type="Proteomes" id="UP000095679">
    <property type="component" value="Unassembled WGS sequence"/>
</dbReference>
<dbReference type="AlphaFoldDB" id="A0A174I8S4"/>
<evidence type="ECO:0000313" key="3">
    <source>
        <dbReference type="Proteomes" id="UP000095679"/>
    </source>
</evidence>
<feature type="transmembrane region" description="Helical" evidence="1">
    <location>
        <begin position="32"/>
        <end position="54"/>
    </location>
</feature>
<gene>
    <name evidence="2" type="ORF">ERS852450_02522</name>
</gene>
<feature type="transmembrane region" description="Helical" evidence="1">
    <location>
        <begin position="60"/>
        <end position="82"/>
    </location>
</feature>
<sequence length="116" mass="13434">MLGISKRKCTMDTPVHINGNEKKKKTEYRNSYIAYLNIQNVILMCCLLVFGVWLWTELHILTNLNIFRINALLGVAIILSSFKSLKFEGNFYNCGDDCRLTNRLQKNGRGKKKIYV</sequence>
<accession>A0A174I8S4</accession>
<name>A0A174I8S4_9FIRM</name>
<organism evidence="2 3">
    <name type="scientific">Anaerobutyricum hallii</name>
    <dbReference type="NCBI Taxonomy" id="39488"/>
    <lineage>
        <taxon>Bacteria</taxon>
        <taxon>Bacillati</taxon>
        <taxon>Bacillota</taxon>
        <taxon>Clostridia</taxon>
        <taxon>Lachnospirales</taxon>
        <taxon>Lachnospiraceae</taxon>
        <taxon>Anaerobutyricum</taxon>
    </lineage>
</organism>
<keyword evidence="1" id="KW-0812">Transmembrane</keyword>
<keyword evidence="1" id="KW-1133">Transmembrane helix</keyword>
<evidence type="ECO:0000256" key="1">
    <source>
        <dbReference type="SAM" id="Phobius"/>
    </source>
</evidence>
<reference evidence="2 3" key="1">
    <citation type="submission" date="2015-09" db="EMBL/GenBank/DDBJ databases">
        <authorList>
            <consortium name="Pathogen Informatics"/>
        </authorList>
    </citation>
    <scope>NUCLEOTIDE SEQUENCE [LARGE SCALE GENOMIC DNA]</scope>
    <source>
        <strain evidence="2 3">2789STDY5834835</strain>
    </source>
</reference>
<dbReference type="EMBL" id="CYZL01000026">
    <property type="protein sequence ID" value="CUO83523.1"/>
    <property type="molecule type" value="Genomic_DNA"/>
</dbReference>
<protein>
    <submittedName>
        <fullName evidence="2">Uncharacterized protein</fullName>
    </submittedName>
</protein>
<keyword evidence="1" id="KW-0472">Membrane</keyword>